<dbReference type="GO" id="GO:0033551">
    <property type="term" value="C:monopolin complex"/>
    <property type="evidence" value="ECO:0007669"/>
    <property type="project" value="InterPro"/>
</dbReference>
<dbReference type="EMBL" id="KN831768">
    <property type="protein sequence ID" value="KIM48770.1"/>
    <property type="molecule type" value="Genomic_DNA"/>
</dbReference>
<evidence type="ECO:0000256" key="2">
    <source>
        <dbReference type="SAM" id="MobiDB-lite"/>
    </source>
</evidence>
<evidence type="ECO:0000256" key="1">
    <source>
        <dbReference type="SAM" id="Coils"/>
    </source>
</evidence>
<feature type="region of interest" description="Disordered" evidence="2">
    <location>
        <begin position="530"/>
        <end position="550"/>
    </location>
</feature>
<evidence type="ECO:0000313" key="4">
    <source>
        <dbReference type="Proteomes" id="UP000053424"/>
    </source>
</evidence>
<dbReference type="HOGENOM" id="CLU_042819_1_0_1"/>
<dbReference type="GO" id="GO:0051315">
    <property type="term" value="P:attachment of mitotic spindle microtubules to kinetochore"/>
    <property type="evidence" value="ECO:0007669"/>
    <property type="project" value="TreeGrafter"/>
</dbReference>
<dbReference type="GO" id="GO:0045144">
    <property type="term" value="P:meiotic sister chromatid segregation"/>
    <property type="evidence" value="ECO:0007669"/>
    <property type="project" value="TreeGrafter"/>
</dbReference>
<keyword evidence="1" id="KW-0175">Coiled coil</keyword>
<dbReference type="STRING" id="686832.A0A0C3CJ96"/>
<accession>A0A0C3CJ96</accession>
<dbReference type="PANTHER" id="PTHR28006:SF1">
    <property type="entry name" value="MONOPOLIN COMPLEX SUBUNIT CSM1"/>
    <property type="match status" value="1"/>
</dbReference>
<dbReference type="GO" id="GO:0005730">
    <property type="term" value="C:nucleolus"/>
    <property type="evidence" value="ECO:0007669"/>
    <property type="project" value="TreeGrafter"/>
</dbReference>
<dbReference type="Proteomes" id="UP000053424">
    <property type="component" value="Unassembled WGS sequence"/>
</dbReference>
<feature type="coiled-coil region" evidence="1">
    <location>
        <begin position="236"/>
        <end position="263"/>
    </location>
</feature>
<dbReference type="AlphaFoldDB" id="A0A0C3CJ96"/>
<keyword evidence="4" id="KW-1185">Reference proteome</keyword>
<evidence type="ECO:0000313" key="3">
    <source>
        <dbReference type="EMBL" id="KIM48770.1"/>
    </source>
</evidence>
<dbReference type="OrthoDB" id="3216420at2759"/>
<evidence type="ECO:0008006" key="5">
    <source>
        <dbReference type="Google" id="ProtNLM"/>
    </source>
</evidence>
<reference evidence="4" key="2">
    <citation type="submission" date="2015-01" db="EMBL/GenBank/DDBJ databases">
        <title>Evolutionary Origins and Diversification of the Mycorrhizal Mutualists.</title>
        <authorList>
            <consortium name="DOE Joint Genome Institute"/>
            <consortium name="Mycorrhizal Genomics Consortium"/>
            <person name="Kohler A."/>
            <person name="Kuo A."/>
            <person name="Nagy L.G."/>
            <person name="Floudas D."/>
            <person name="Copeland A."/>
            <person name="Barry K.W."/>
            <person name="Cichocki N."/>
            <person name="Veneault-Fourrey C."/>
            <person name="LaButti K."/>
            <person name="Lindquist E.A."/>
            <person name="Lipzen A."/>
            <person name="Lundell T."/>
            <person name="Morin E."/>
            <person name="Murat C."/>
            <person name="Riley R."/>
            <person name="Ohm R."/>
            <person name="Sun H."/>
            <person name="Tunlid A."/>
            <person name="Henrissat B."/>
            <person name="Grigoriev I.V."/>
            <person name="Hibbett D.S."/>
            <person name="Martin F."/>
        </authorList>
    </citation>
    <scope>NUCLEOTIDE SEQUENCE [LARGE SCALE GENOMIC DNA]</scope>
    <source>
        <strain evidence="4">h7</strain>
    </source>
</reference>
<feature type="region of interest" description="Disordered" evidence="2">
    <location>
        <begin position="1"/>
        <end position="174"/>
    </location>
</feature>
<dbReference type="CDD" id="cd23787">
    <property type="entry name" value="RWD_CSM1"/>
    <property type="match status" value="1"/>
</dbReference>
<name>A0A0C3CJ96_HEBCY</name>
<protein>
    <recommendedName>
        <fullName evidence="5">Monopolin complex subunit Csm1/Pcs1 C-terminal domain-containing protein</fullName>
    </recommendedName>
</protein>
<dbReference type="PANTHER" id="PTHR28006">
    <property type="entry name" value="MONOPOLIN COMPLEX SUBUNIT CSM1"/>
    <property type="match status" value="1"/>
</dbReference>
<feature type="compositionally biased region" description="Acidic residues" evidence="2">
    <location>
        <begin position="98"/>
        <end position="118"/>
    </location>
</feature>
<proteinExistence type="predicted"/>
<dbReference type="GO" id="GO:0034506">
    <property type="term" value="C:chromosome, centromeric core domain"/>
    <property type="evidence" value="ECO:0007669"/>
    <property type="project" value="TreeGrafter"/>
</dbReference>
<feature type="compositionally biased region" description="Polar residues" evidence="2">
    <location>
        <begin position="22"/>
        <end position="31"/>
    </location>
</feature>
<gene>
    <name evidence="3" type="ORF">M413DRAFT_85733</name>
</gene>
<dbReference type="GO" id="GO:0072686">
    <property type="term" value="C:mitotic spindle"/>
    <property type="evidence" value="ECO:0007669"/>
    <property type="project" value="TreeGrafter"/>
</dbReference>
<feature type="region of interest" description="Disordered" evidence="2">
    <location>
        <begin position="375"/>
        <end position="400"/>
    </location>
</feature>
<organism evidence="3 4">
    <name type="scientific">Hebeloma cylindrosporum</name>
    <dbReference type="NCBI Taxonomy" id="76867"/>
    <lineage>
        <taxon>Eukaryota</taxon>
        <taxon>Fungi</taxon>
        <taxon>Dikarya</taxon>
        <taxon>Basidiomycota</taxon>
        <taxon>Agaricomycotina</taxon>
        <taxon>Agaricomycetes</taxon>
        <taxon>Agaricomycetidae</taxon>
        <taxon>Agaricales</taxon>
        <taxon>Agaricineae</taxon>
        <taxon>Hymenogastraceae</taxon>
        <taxon>Hebeloma</taxon>
    </lineage>
</organism>
<dbReference type="InterPro" id="IPR040349">
    <property type="entry name" value="Csm1/Pcs1"/>
</dbReference>
<sequence>MSDSDDFGGLAPTTPNIPRLKSASSKPNSNRAAEAGPSKSAGTGAAPKTGAKKRPAPVQDESDGDEVREVAPPKKSARSTAASRKLKPKPTSKQKEDPVEEEEQGAVSVDDDEVNDVEVLDHLPTKNTGSKKPAATSDGVNGHAKGGGAAAKGKGKAKAKPAAASSKPRVLKQEPPEVMDVDSIYGAMEVEEQEQEAEEIEDQRMTVVQPINAFGKSGVKGGRGGQVQQHAKHGEEARLRERLRQAELHVENLKGQVEELCQVRRTEPEQLLERLGQQHQNEIQGRDALIKDLTTKLARKEPFFRAGKSAGFEIMTRDEAEREMEELQATLKQCKEVLKERDRQLKEKDEQAEELRQEVNNLRIELKTENERAKTLAANAQRRPPSASRNRPGGLFSSNADPKQAIITKFYEDLTNLLVPHMKPQNGKYLDIDDWLLSCVFTHRDVTDENSEPKSLQFNLRLCCDLKNDATEPVVSPSQLVDSVHYMPLNLENESEEFIESLGFLKTAFTFERHQLSLFARTLHDFMSGEGGDTQAEKSESDADSVQLLE</sequence>
<dbReference type="GO" id="GO:1990644">
    <property type="term" value="F:microtubule site clamp"/>
    <property type="evidence" value="ECO:0007669"/>
    <property type="project" value="TreeGrafter"/>
</dbReference>
<reference evidence="3 4" key="1">
    <citation type="submission" date="2014-04" db="EMBL/GenBank/DDBJ databases">
        <authorList>
            <consortium name="DOE Joint Genome Institute"/>
            <person name="Kuo A."/>
            <person name="Gay G."/>
            <person name="Dore J."/>
            <person name="Kohler A."/>
            <person name="Nagy L.G."/>
            <person name="Floudas D."/>
            <person name="Copeland A."/>
            <person name="Barry K.W."/>
            <person name="Cichocki N."/>
            <person name="Veneault-Fourrey C."/>
            <person name="LaButti K."/>
            <person name="Lindquist E.A."/>
            <person name="Lipzen A."/>
            <person name="Lundell T."/>
            <person name="Morin E."/>
            <person name="Murat C."/>
            <person name="Sun H."/>
            <person name="Tunlid A."/>
            <person name="Henrissat B."/>
            <person name="Grigoriev I.V."/>
            <person name="Hibbett D.S."/>
            <person name="Martin F."/>
            <person name="Nordberg H.P."/>
            <person name="Cantor M.N."/>
            <person name="Hua S.X."/>
        </authorList>
    </citation>
    <scope>NUCLEOTIDE SEQUENCE [LARGE SCALE GENOMIC DNA]</scope>
    <source>
        <strain evidence="4">h7</strain>
    </source>
</reference>